<proteinExistence type="inferred from homology"/>
<dbReference type="OrthoDB" id="7605542at2"/>
<accession>A0A2S9QH06</accession>
<name>A0A2S9QH06_9HYPH</name>
<comment type="caution">
    <text evidence="8">The sequence shown here is derived from an EMBL/GenBank/DDBJ whole genome shotgun (WGS) entry which is preliminary data.</text>
</comment>
<keyword evidence="5 7" id="KW-1133">Transmembrane helix</keyword>
<evidence type="ECO:0000256" key="3">
    <source>
        <dbReference type="ARBA" id="ARBA00022475"/>
    </source>
</evidence>
<comment type="subcellular location">
    <subcellularLocation>
        <location evidence="1">Cell membrane</location>
        <topology evidence="1">Multi-pass membrane protein</topology>
    </subcellularLocation>
</comment>
<dbReference type="InterPro" id="IPR050833">
    <property type="entry name" value="Poly_Biosynth_Transport"/>
</dbReference>
<dbReference type="PANTHER" id="PTHR30250">
    <property type="entry name" value="PST FAMILY PREDICTED COLANIC ACID TRANSPORTER"/>
    <property type="match status" value="1"/>
</dbReference>
<evidence type="ECO:0000256" key="5">
    <source>
        <dbReference type="ARBA" id="ARBA00022989"/>
    </source>
</evidence>
<feature type="transmembrane region" description="Helical" evidence="7">
    <location>
        <begin position="414"/>
        <end position="436"/>
    </location>
</feature>
<keyword evidence="3" id="KW-1003">Cell membrane</keyword>
<dbReference type="Proteomes" id="UP000237682">
    <property type="component" value="Unassembled WGS sequence"/>
</dbReference>
<sequence>MSGKIGALSKQTAKAGAWTAGARLAGKSVDFVALIVLARFLGPSDFGLVAMAMTLIFIVEAVMELPLGAAMLRVPEPAEEVYSTAFTLGALRGLIIAAFFILCAWPISIFYGEPRLVPLVMCLALAPAMRGCVSPKLVEFNRRMDFRRQAGLDIASKTIAVSTAIIVAILTRSYWAIALGTILVAFVALAGSYWLAPMRPRLTLKAWPVFADILTWNLMSQILSAINWQADRFILPRFIPPAAFGRYVMANDLSSLPFQVLAAPLGTPLNVAFVNAHQNGSLRNSYLKASVGIFLLMAPILCFGAIMAEHLIHVFLGAQWAEAAPILTGIALACIGSIPALPMAPLAVSLNKSRQITFRNLVEFAVRVPLTIAGILSFGVMGAIAAKALATLAVLVSTMMAVKSMIGLGYRAQLAAFVGPCAALVISALFLVYVSTLFQDSTDIVMNLVRIGAAGAVYVVTYVCSVYLMSRWFGDALGLTGLVDQLMSRARLRFRT</sequence>
<dbReference type="RefSeq" id="WP_105860963.1">
    <property type="nucleotide sequence ID" value="NZ_PUEJ01000002.1"/>
</dbReference>
<keyword evidence="4 7" id="KW-0812">Transmembrane</keyword>
<dbReference type="GO" id="GO:0005886">
    <property type="term" value="C:plasma membrane"/>
    <property type="evidence" value="ECO:0007669"/>
    <property type="project" value="UniProtKB-SubCell"/>
</dbReference>
<feature type="transmembrane region" description="Helical" evidence="7">
    <location>
        <begin position="177"/>
        <end position="196"/>
    </location>
</feature>
<evidence type="ECO:0000256" key="6">
    <source>
        <dbReference type="ARBA" id="ARBA00023136"/>
    </source>
</evidence>
<protein>
    <submittedName>
        <fullName evidence="8">Uncharacterized protein</fullName>
    </submittedName>
</protein>
<feature type="transmembrane region" description="Helical" evidence="7">
    <location>
        <begin position="84"/>
        <end position="110"/>
    </location>
</feature>
<keyword evidence="9" id="KW-1185">Reference proteome</keyword>
<organism evidence="8 9">
    <name type="scientific">Labrys okinawensis</name>
    <dbReference type="NCBI Taxonomy" id="346911"/>
    <lineage>
        <taxon>Bacteria</taxon>
        <taxon>Pseudomonadati</taxon>
        <taxon>Pseudomonadota</taxon>
        <taxon>Alphaproteobacteria</taxon>
        <taxon>Hyphomicrobiales</taxon>
        <taxon>Xanthobacteraceae</taxon>
        <taxon>Labrys</taxon>
    </lineage>
</organism>
<feature type="transmembrane region" description="Helical" evidence="7">
    <location>
        <begin position="21"/>
        <end position="42"/>
    </location>
</feature>
<feature type="transmembrane region" description="Helical" evidence="7">
    <location>
        <begin position="154"/>
        <end position="171"/>
    </location>
</feature>
<evidence type="ECO:0000256" key="2">
    <source>
        <dbReference type="ARBA" id="ARBA00007430"/>
    </source>
</evidence>
<dbReference type="AlphaFoldDB" id="A0A2S9QH06"/>
<feature type="transmembrane region" description="Helical" evidence="7">
    <location>
        <begin position="286"/>
        <end position="306"/>
    </location>
</feature>
<evidence type="ECO:0000256" key="1">
    <source>
        <dbReference type="ARBA" id="ARBA00004651"/>
    </source>
</evidence>
<feature type="transmembrane region" description="Helical" evidence="7">
    <location>
        <begin position="326"/>
        <end position="348"/>
    </location>
</feature>
<keyword evidence="6 7" id="KW-0472">Membrane</keyword>
<evidence type="ECO:0000313" key="9">
    <source>
        <dbReference type="Proteomes" id="UP000237682"/>
    </source>
</evidence>
<dbReference type="Pfam" id="PF13440">
    <property type="entry name" value="Polysacc_synt_3"/>
    <property type="match status" value="1"/>
</dbReference>
<feature type="transmembrane region" description="Helical" evidence="7">
    <location>
        <begin position="48"/>
        <end position="72"/>
    </location>
</feature>
<evidence type="ECO:0000256" key="7">
    <source>
        <dbReference type="SAM" id="Phobius"/>
    </source>
</evidence>
<reference evidence="8 9" key="1">
    <citation type="submission" date="2018-02" db="EMBL/GenBank/DDBJ databases">
        <title>Whole genome sequencing of endophytic bacterium.</title>
        <authorList>
            <person name="Eedara R."/>
            <person name="Podile A.R."/>
        </authorList>
    </citation>
    <scope>NUCLEOTIDE SEQUENCE [LARGE SCALE GENOMIC DNA]</scope>
    <source>
        <strain evidence="8 9">RP1T</strain>
    </source>
</reference>
<evidence type="ECO:0000313" key="8">
    <source>
        <dbReference type="EMBL" id="PRH88612.1"/>
    </source>
</evidence>
<feature type="transmembrane region" description="Helical" evidence="7">
    <location>
        <begin position="448"/>
        <end position="469"/>
    </location>
</feature>
<evidence type="ECO:0000256" key="4">
    <source>
        <dbReference type="ARBA" id="ARBA00022692"/>
    </source>
</evidence>
<gene>
    <name evidence="8" type="ORF">C5L14_05090</name>
</gene>
<feature type="transmembrane region" description="Helical" evidence="7">
    <location>
        <begin position="116"/>
        <end position="133"/>
    </location>
</feature>
<dbReference type="PANTHER" id="PTHR30250:SF10">
    <property type="entry name" value="LIPOPOLYSACCHARIDE BIOSYNTHESIS PROTEIN WZXC"/>
    <property type="match status" value="1"/>
</dbReference>
<comment type="similarity">
    <text evidence="2">Belongs to the polysaccharide synthase family.</text>
</comment>
<dbReference type="EMBL" id="PUEJ01000002">
    <property type="protein sequence ID" value="PRH88612.1"/>
    <property type="molecule type" value="Genomic_DNA"/>
</dbReference>